<dbReference type="Proteomes" id="UP000694005">
    <property type="component" value="Chromosome A09"/>
</dbReference>
<feature type="non-terminal residue" evidence="2">
    <location>
        <position position="1"/>
    </location>
</feature>
<protein>
    <submittedName>
        <fullName evidence="2">Uncharacterized protein</fullName>
    </submittedName>
</protein>
<dbReference type="AlphaFoldDB" id="A0A8D9G113"/>
<feature type="signal peptide" evidence="1">
    <location>
        <begin position="1"/>
        <end position="25"/>
    </location>
</feature>
<reference evidence="2 3" key="1">
    <citation type="submission" date="2021-07" db="EMBL/GenBank/DDBJ databases">
        <authorList>
            <consortium name="Genoscope - CEA"/>
            <person name="William W."/>
        </authorList>
    </citation>
    <scope>NUCLEOTIDE SEQUENCE [LARGE SCALE GENOMIC DNA]</scope>
</reference>
<feature type="non-terminal residue" evidence="2">
    <location>
        <position position="68"/>
    </location>
</feature>
<organism evidence="2 3">
    <name type="scientific">Brassica campestris</name>
    <name type="common">Field mustard</name>
    <dbReference type="NCBI Taxonomy" id="3711"/>
    <lineage>
        <taxon>Eukaryota</taxon>
        <taxon>Viridiplantae</taxon>
        <taxon>Streptophyta</taxon>
        <taxon>Embryophyta</taxon>
        <taxon>Tracheophyta</taxon>
        <taxon>Spermatophyta</taxon>
        <taxon>Magnoliopsida</taxon>
        <taxon>eudicotyledons</taxon>
        <taxon>Gunneridae</taxon>
        <taxon>Pentapetalae</taxon>
        <taxon>rosids</taxon>
        <taxon>malvids</taxon>
        <taxon>Brassicales</taxon>
        <taxon>Brassicaceae</taxon>
        <taxon>Brassiceae</taxon>
        <taxon>Brassica</taxon>
    </lineage>
</organism>
<dbReference type="EMBL" id="LS974625">
    <property type="protein sequence ID" value="CAG7865108.1"/>
    <property type="molecule type" value="Genomic_DNA"/>
</dbReference>
<dbReference type="Gramene" id="A09p55750.2_BraZ1">
    <property type="protein sequence ID" value="A09p55750.2_BraZ1.CDS.1"/>
    <property type="gene ID" value="A09g55750.2_BraZ1"/>
</dbReference>
<feature type="chain" id="PRO_5034199003" evidence="1">
    <location>
        <begin position="26"/>
        <end position="68"/>
    </location>
</feature>
<name>A0A8D9G113_BRACM</name>
<accession>A0A8D9G113</accession>
<sequence>STRGGRRFKLLSWWWLSSCSQLMVACSALRRRRDRASTSRSFDATKLLRRFSSSASPPRDLWSKSSPP</sequence>
<keyword evidence="1" id="KW-0732">Signal</keyword>
<evidence type="ECO:0000313" key="2">
    <source>
        <dbReference type="EMBL" id="CAG7865108.1"/>
    </source>
</evidence>
<evidence type="ECO:0000313" key="3">
    <source>
        <dbReference type="Proteomes" id="UP000694005"/>
    </source>
</evidence>
<evidence type="ECO:0000256" key="1">
    <source>
        <dbReference type="SAM" id="SignalP"/>
    </source>
</evidence>
<gene>
    <name evidence="2" type="ORF">BRAPAZ1V2_A09P55750.2</name>
</gene>
<proteinExistence type="predicted"/>